<feature type="domain" description="Alpha/beta hydrolase" evidence="2">
    <location>
        <begin position="258"/>
        <end position="638"/>
    </location>
</feature>
<evidence type="ECO:0000259" key="2">
    <source>
        <dbReference type="Pfam" id="PF20091"/>
    </source>
</evidence>
<dbReference type="PROSITE" id="PS51257">
    <property type="entry name" value="PROKAR_LIPOPROTEIN"/>
    <property type="match status" value="1"/>
</dbReference>
<keyword evidence="4" id="KW-1185">Reference proteome</keyword>
<proteinExistence type="predicted"/>
<evidence type="ECO:0000313" key="4">
    <source>
        <dbReference type="Proteomes" id="UP001156905"/>
    </source>
</evidence>
<keyword evidence="1" id="KW-0732">Signal</keyword>
<organism evidence="3 4">
    <name type="scientific">Bradyrhizobium iriomotense</name>
    <dbReference type="NCBI Taxonomy" id="441950"/>
    <lineage>
        <taxon>Bacteria</taxon>
        <taxon>Pseudomonadati</taxon>
        <taxon>Pseudomonadota</taxon>
        <taxon>Alphaproteobacteria</taxon>
        <taxon>Hyphomicrobiales</taxon>
        <taxon>Nitrobacteraceae</taxon>
        <taxon>Bradyrhizobium</taxon>
    </lineage>
</organism>
<protein>
    <recommendedName>
        <fullName evidence="2">Alpha/beta hydrolase domain-containing protein</fullName>
    </recommendedName>
</protein>
<gene>
    <name evidence="3" type="ORF">GCM10007857_11310</name>
</gene>
<evidence type="ECO:0000256" key="1">
    <source>
        <dbReference type="SAM" id="SignalP"/>
    </source>
</evidence>
<dbReference type="Proteomes" id="UP001156905">
    <property type="component" value="Unassembled WGS sequence"/>
</dbReference>
<dbReference type="EMBL" id="BSOW01000003">
    <property type="protein sequence ID" value="GLR84421.1"/>
    <property type="molecule type" value="Genomic_DNA"/>
</dbReference>
<comment type="caution">
    <text evidence="3">The sequence shown here is derived from an EMBL/GenBank/DDBJ whole genome shotgun (WGS) entry which is preliminary data.</text>
</comment>
<dbReference type="InterPro" id="IPR045394">
    <property type="entry name" value="Abhydrolase_dom"/>
</dbReference>
<name>A0ABQ6AT81_9BRAD</name>
<accession>A0ABQ6AT81</accession>
<evidence type="ECO:0000313" key="3">
    <source>
        <dbReference type="EMBL" id="GLR84421.1"/>
    </source>
</evidence>
<feature type="chain" id="PRO_5046339108" description="Alpha/beta hydrolase domain-containing protein" evidence="1">
    <location>
        <begin position="24"/>
        <end position="651"/>
    </location>
</feature>
<sequence length="651" mass="69747">MVRHAALLLSGLIALACSAPASAEVTRFNVLDRTTSALQGRSFGPAGQVERITASATIALDPANPRNAVIADLDRAPRNADGKVEATSDVVILRPAHPNGILLFEIPNRGRRLISAWFDDSSIQGSVRLEQADDMGRGFLLSQGYTLVWAGWQADAPTGADMLGIQVPVVAGITGPVREEWSFGDTTSPHRATLSYPVADRGSAQLSVHARADDPRQTPPELKLTFVDDTTVEITRPPSLIADALYELTYTARDPKVTGMGLAAIRDVTAFLRRERGPANPLAADGQSGISRAIGLGISQSGRVLRDVLYYGMNEDEAGRLVFEAMMPIIPGARRSFTNDRFAEPSRNPSPEFDRLYPVLRFPFTYAVTEDAYTGRRDGLLLRCSLTNTCPRIMQIDSEFEFWGSEASLLVTDTRGRNLEPPPEVRLYMIAGSPHGNIASAGVTHRPTCTLPLNPVYGGPAFRALLTDLRAWITEDVSPPASRYPTLAQNTLVAADDVYSVPIPGLGYRAQYARAEAIEQAAPLPKVRGEYPLYLPRAGADGNALAGVRLPLLAAARATYTGWNAIAGADGTQTLCTQMGGTLAFAGTRAERLAAGDPRPSIEELYPTPDAYVAAVKAATARLVDDRLLLPEDAADAVVAAQAGTLARLAP</sequence>
<feature type="signal peptide" evidence="1">
    <location>
        <begin position="1"/>
        <end position="23"/>
    </location>
</feature>
<reference evidence="4" key="1">
    <citation type="journal article" date="2019" name="Int. J. Syst. Evol. Microbiol.">
        <title>The Global Catalogue of Microorganisms (GCM) 10K type strain sequencing project: providing services to taxonomists for standard genome sequencing and annotation.</title>
        <authorList>
            <consortium name="The Broad Institute Genomics Platform"/>
            <consortium name="The Broad Institute Genome Sequencing Center for Infectious Disease"/>
            <person name="Wu L."/>
            <person name="Ma J."/>
        </authorList>
    </citation>
    <scope>NUCLEOTIDE SEQUENCE [LARGE SCALE GENOMIC DNA]</scope>
    <source>
        <strain evidence="4">NBRC 102520</strain>
    </source>
</reference>
<dbReference type="RefSeq" id="WP_284262078.1">
    <property type="nucleotide sequence ID" value="NZ_BSOW01000003.1"/>
</dbReference>
<dbReference type="Pfam" id="PF20091">
    <property type="entry name" value="Abhydrolase_10"/>
    <property type="match status" value="1"/>
</dbReference>